<name>A0A4Y2QNI5_ARAVE</name>
<protein>
    <submittedName>
        <fullName evidence="1">Uncharacterized protein</fullName>
    </submittedName>
</protein>
<sequence length="99" mass="11138">MKRTTPELEPPSPNFCTTPAGVRLVPYAWFNVQRAHIHGGFSVESGFEPGTLRPRSRDFSITPERHLLGVLHMEKSALRRTRQTIGPKAATFGWRLLLG</sequence>
<accession>A0A4Y2QNI5</accession>
<dbReference type="AlphaFoldDB" id="A0A4Y2QNI5"/>
<evidence type="ECO:0000313" key="2">
    <source>
        <dbReference type="Proteomes" id="UP000499080"/>
    </source>
</evidence>
<dbReference type="Proteomes" id="UP000499080">
    <property type="component" value="Unassembled WGS sequence"/>
</dbReference>
<organism evidence="1 2">
    <name type="scientific">Araneus ventricosus</name>
    <name type="common">Orbweaver spider</name>
    <name type="synonym">Epeira ventricosa</name>
    <dbReference type="NCBI Taxonomy" id="182803"/>
    <lineage>
        <taxon>Eukaryota</taxon>
        <taxon>Metazoa</taxon>
        <taxon>Ecdysozoa</taxon>
        <taxon>Arthropoda</taxon>
        <taxon>Chelicerata</taxon>
        <taxon>Arachnida</taxon>
        <taxon>Araneae</taxon>
        <taxon>Araneomorphae</taxon>
        <taxon>Entelegynae</taxon>
        <taxon>Araneoidea</taxon>
        <taxon>Araneidae</taxon>
        <taxon>Araneus</taxon>
    </lineage>
</organism>
<proteinExistence type="predicted"/>
<gene>
    <name evidence="1" type="ORF">AVEN_229130_1</name>
</gene>
<evidence type="ECO:0000313" key="1">
    <source>
        <dbReference type="EMBL" id="GBN64765.1"/>
    </source>
</evidence>
<keyword evidence="2" id="KW-1185">Reference proteome</keyword>
<dbReference type="EMBL" id="BGPR01014337">
    <property type="protein sequence ID" value="GBN64765.1"/>
    <property type="molecule type" value="Genomic_DNA"/>
</dbReference>
<reference evidence="1 2" key="1">
    <citation type="journal article" date="2019" name="Sci. Rep.">
        <title>Orb-weaving spider Araneus ventricosus genome elucidates the spidroin gene catalogue.</title>
        <authorList>
            <person name="Kono N."/>
            <person name="Nakamura H."/>
            <person name="Ohtoshi R."/>
            <person name="Moran D.A.P."/>
            <person name="Shinohara A."/>
            <person name="Yoshida Y."/>
            <person name="Fujiwara M."/>
            <person name="Mori M."/>
            <person name="Tomita M."/>
            <person name="Arakawa K."/>
        </authorList>
    </citation>
    <scope>NUCLEOTIDE SEQUENCE [LARGE SCALE GENOMIC DNA]</scope>
</reference>
<comment type="caution">
    <text evidence="1">The sequence shown here is derived from an EMBL/GenBank/DDBJ whole genome shotgun (WGS) entry which is preliminary data.</text>
</comment>